<feature type="transmembrane region" description="Helical" evidence="2">
    <location>
        <begin position="341"/>
        <end position="360"/>
    </location>
</feature>
<dbReference type="Pfam" id="PF20153">
    <property type="entry name" value="DUF6535"/>
    <property type="match status" value="1"/>
</dbReference>
<reference evidence="4 5" key="1">
    <citation type="submission" date="2021-08" db="EMBL/GenBank/DDBJ databases">
        <title>Draft Genome Sequence of Phanerochaete sordida strain YK-624.</title>
        <authorList>
            <person name="Mori T."/>
            <person name="Dohra H."/>
            <person name="Suzuki T."/>
            <person name="Kawagishi H."/>
            <person name="Hirai H."/>
        </authorList>
    </citation>
    <scope>NUCLEOTIDE SEQUENCE [LARGE SCALE GENOMIC DNA]</scope>
    <source>
        <strain evidence="4 5">YK-624</strain>
    </source>
</reference>
<feature type="compositionally biased region" description="Low complexity" evidence="1">
    <location>
        <begin position="878"/>
        <end position="897"/>
    </location>
</feature>
<feature type="transmembrane region" description="Helical" evidence="2">
    <location>
        <begin position="271"/>
        <end position="300"/>
    </location>
</feature>
<sequence>MSNPSPSPSRAASSHSLSQVELPEEARNATNPASEAGDIAEERRTDAASGASEANSHDPRPKQLQQEPSPGPLGGVAGAANDEPATAASVPVPQELLTKLIDALSKLEPPEKVSGWAGIEGHLFKHDTEEMEYYGKDIDTLLVFAGLFSAFLTAFVVQTYPMLTDDDSSTTNQLLAFSVSMQLRTTGTITPSTVNSTLTSLIDAQPFSPPTSSRAINILFFLSLVLSLSAALFGILAKQWLREYLRWNSPLALPRENVLVRQDRIEAWESWNVAATMASIPALLELAMVLFLCGVVVLLWTLDDVVAIIITIFAALFLIAAAMFTLLPIMYKRCPYKSPTAWACVVAYAVAQRLCIYGAVSFTAQWAEPPQKQDDTPLYKFRWQQLQHVMSSYHHTHSATAWRSILSSWRDRDLESCREVRGKPGRKPYISAKVKSVTLDSIKEVDPRLPRDRASNLADWVLKAIAETALLVRALDWVQLSSQDVRVQTYISECAESGCGRPLDPVFDAEDCCAAYLVVWRAILLAMQQNLLDKPYTGLDSSDAPQDSPGLLDQSNRLGEQVDEYAENIGRHQYHYFEILRPMKDWGQECTTSRKELAVQCIVADLKRAISRDAGEAACRPAIDMQVILCYLHAGAGDKPTWYLEAVPAVLTASSQLWHKLKHMYEPICLELAERSRLKITSKNNLVLSDEGTTPAETAALLRQWFNEDFALANEEYFRVFFLITRQWLNHEQLRTTEQAHFEAILRKISLALEAFAASHTCETFPAAWEKLRDVIWSLRQKADGTFTEAQLLCTEFRRVAHACERIYPLNAERFIAWYIHSIMCIAHKEVEVCEEGTDCLWSEHQCDVNRSDWDEPCATLEAKCPVLHKIRERAQKPPRSSAPSIPASMSAVPASPTQGSRPVNDSTRVSRLEPSVAFQEDSELQQSCGQRETDVTWWRRLVALPSVVVSHVAQWWTSLAGRAAAGVGGSQLPVVENIPMQDVEAAAGDGADEAGSEAEDRQGEGDSEKLVEDRDSAMVLYGDSNAV</sequence>
<dbReference type="EMBL" id="BPQB01000072">
    <property type="protein sequence ID" value="GJE97498.1"/>
    <property type="molecule type" value="Genomic_DNA"/>
</dbReference>
<accession>A0A9P3LJM0</accession>
<evidence type="ECO:0000313" key="4">
    <source>
        <dbReference type="EMBL" id="GJE97498.1"/>
    </source>
</evidence>
<keyword evidence="2" id="KW-1133">Transmembrane helix</keyword>
<dbReference type="AlphaFoldDB" id="A0A9P3LJM0"/>
<keyword evidence="2" id="KW-0812">Transmembrane</keyword>
<comment type="caution">
    <text evidence="4">The sequence shown here is derived from an EMBL/GenBank/DDBJ whole genome shotgun (WGS) entry which is preliminary data.</text>
</comment>
<feature type="compositionally biased region" description="Polar residues" evidence="1">
    <location>
        <begin position="898"/>
        <end position="910"/>
    </location>
</feature>
<keyword evidence="2" id="KW-0472">Membrane</keyword>
<evidence type="ECO:0000259" key="3">
    <source>
        <dbReference type="Pfam" id="PF20153"/>
    </source>
</evidence>
<organism evidence="4 5">
    <name type="scientific">Phanerochaete sordida</name>
    <dbReference type="NCBI Taxonomy" id="48140"/>
    <lineage>
        <taxon>Eukaryota</taxon>
        <taxon>Fungi</taxon>
        <taxon>Dikarya</taxon>
        <taxon>Basidiomycota</taxon>
        <taxon>Agaricomycotina</taxon>
        <taxon>Agaricomycetes</taxon>
        <taxon>Polyporales</taxon>
        <taxon>Phanerochaetaceae</taxon>
        <taxon>Phanerochaete</taxon>
    </lineage>
</organism>
<feature type="compositionally biased region" description="Basic and acidic residues" evidence="1">
    <location>
        <begin position="999"/>
        <end position="1016"/>
    </location>
</feature>
<gene>
    <name evidence="4" type="ORF">PsYK624_137190</name>
</gene>
<feature type="transmembrane region" description="Helical" evidence="2">
    <location>
        <begin position="141"/>
        <end position="160"/>
    </location>
</feature>
<proteinExistence type="predicted"/>
<keyword evidence="5" id="KW-1185">Reference proteome</keyword>
<evidence type="ECO:0000256" key="1">
    <source>
        <dbReference type="SAM" id="MobiDB-lite"/>
    </source>
</evidence>
<evidence type="ECO:0000313" key="5">
    <source>
        <dbReference type="Proteomes" id="UP000703269"/>
    </source>
</evidence>
<feature type="transmembrane region" description="Helical" evidence="2">
    <location>
        <begin position="306"/>
        <end position="329"/>
    </location>
</feature>
<feature type="region of interest" description="Disordered" evidence="1">
    <location>
        <begin position="875"/>
        <end position="913"/>
    </location>
</feature>
<dbReference type="InterPro" id="IPR045338">
    <property type="entry name" value="DUF6535"/>
</dbReference>
<protein>
    <recommendedName>
        <fullName evidence="3">DUF6535 domain-containing protein</fullName>
    </recommendedName>
</protein>
<feature type="region of interest" description="Disordered" evidence="1">
    <location>
        <begin position="1"/>
        <end position="81"/>
    </location>
</feature>
<evidence type="ECO:0000256" key="2">
    <source>
        <dbReference type="SAM" id="Phobius"/>
    </source>
</evidence>
<name>A0A9P3LJM0_9APHY</name>
<feature type="region of interest" description="Disordered" evidence="1">
    <location>
        <begin position="986"/>
        <end position="1016"/>
    </location>
</feature>
<dbReference type="OrthoDB" id="3235960at2759"/>
<feature type="domain" description="DUF6535" evidence="3">
    <location>
        <begin position="121"/>
        <end position="301"/>
    </location>
</feature>
<feature type="transmembrane region" description="Helical" evidence="2">
    <location>
        <begin position="215"/>
        <end position="237"/>
    </location>
</feature>
<feature type="compositionally biased region" description="Low complexity" evidence="1">
    <location>
        <begin position="1"/>
        <end position="18"/>
    </location>
</feature>
<dbReference type="Proteomes" id="UP000703269">
    <property type="component" value="Unassembled WGS sequence"/>
</dbReference>